<keyword evidence="6" id="KW-0732">Signal</keyword>
<keyword evidence="9 10" id="KW-0143">Chaperone</keyword>
<evidence type="ECO:0000256" key="5">
    <source>
        <dbReference type="ARBA" id="ARBA00022448"/>
    </source>
</evidence>
<dbReference type="InterPro" id="IPR018323">
    <property type="entry name" value="OM_lipoprot_carrier_LolA_Pbac"/>
</dbReference>
<name>B6BUC4_9PROT</name>
<dbReference type="Pfam" id="PF03548">
    <property type="entry name" value="LolA"/>
    <property type="match status" value="1"/>
</dbReference>
<dbReference type="Gene3D" id="2.50.20.10">
    <property type="entry name" value="Lipoprotein localisation LolA/LolB/LppX"/>
    <property type="match status" value="1"/>
</dbReference>
<keyword evidence="11" id="KW-0449">Lipoprotein</keyword>
<evidence type="ECO:0000256" key="4">
    <source>
        <dbReference type="ARBA" id="ARBA00014035"/>
    </source>
</evidence>
<protein>
    <recommendedName>
        <fullName evidence="4 10">Outer-membrane lipoprotein carrier protein</fullName>
    </recommendedName>
</protein>
<evidence type="ECO:0000256" key="7">
    <source>
        <dbReference type="ARBA" id="ARBA00022764"/>
    </source>
</evidence>
<comment type="similarity">
    <text evidence="2 10">Belongs to the LolA family.</text>
</comment>
<evidence type="ECO:0000256" key="8">
    <source>
        <dbReference type="ARBA" id="ARBA00022927"/>
    </source>
</evidence>
<dbReference type="SUPFAM" id="SSF89392">
    <property type="entry name" value="Prokaryotic lipoproteins and lipoprotein localization factors"/>
    <property type="match status" value="1"/>
</dbReference>
<dbReference type="AlphaFoldDB" id="B6BUC4"/>
<dbReference type="InterPro" id="IPR004564">
    <property type="entry name" value="OM_lipoprot_carrier_LolA-like"/>
</dbReference>
<organism evidence="11 12">
    <name type="scientific">beta proteobacterium KB13</name>
    <dbReference type="NCBI Taxonomy" id="314607"/>
    <lineage>
        <taxon>Bacteria</taxon>
        <taxon>Pseudomonadati</taxon>
        <taxon>Pseudomonadota</taxon>
        <taxon>Betaproteobacteria</taxon>
        <taxon>Nitrosomonadales</taxon>
        <taxon>OM43 clade</taxon>
    </lineage>
</organism>
<dbReference type="GO" id="GO:0044874">
    <property type="term" value="P:lipoprotein localization to outer membrane"/>
    <property type="evidence" value="ECO:0007669"/>
    <property type="project" value="UniProtKB-UniRule"/>
</dbReference>
<evidence type="ECO:0000256" key="9">
    <source>
        <dbReference type="ARBA" id="ARBA00023186"/>
    </source>
</evidence>
<dbReference type="STRING" id="314607.KB13_1237"/>
<evidence type="ECO:0000256" key="6">
    <source>
        <dbReference type="ARBA" id="ARBA00022729"/>
    </source>
</evidence>
<dbReference type="CDD" id="cd16325">
    <property type="entry name" value="LolA"/>
    <property type="match status" value="1"/>
</dbReference>
<keyword evidence="7 10" id="KW-0574">Periplasm</keyword>
<reference evidence="12" key="1">
    <citation type="journal article" date="2012" name="Stand. Genomic Sci.">
        <title>Genome sequence of strain HIMB624, a cultured representative from the OM43 clade of marine Betaproteobacteria.</title>
        <authorList>
            <person name="Huggett M.J."/>
            <person name="Hayakawa D.H."/>
            <person name="Rappe M.S."/>
        </authorList>
    </citation>
    <scope>NUCLEOTIDE SEQUENCE [LARGE SCALE GENOMIC DNA]</scope>
    <source>
        <strain evidence="12">KB13</strain>
    </source>
</reference>
<dbReference type="NCBIfam" id="TIGR00547">
    <property type="entry name" value="lolA"/>
    <property type="match status" value="1"/>
</dbReference>
<keyword evidence="12" id="KW-1185">Reference proteome</keyword>
<dbReference type="EMBL" id="DS995299">
    <property type="protein sequence ID" value="EDZ65105.1"/>
    <property type="molecule type" value="Genomic_DNA"/>
</dbReference>
<keyword evidence="5 10" id="KW-0813">Transport</keyword>
<dbReference type="HAMAP" id="MF_00240">
    <property type="entry name" value="LolA"/>
    <property type="match status" value="1"/>
</dbReference>
<evidence type="ECO:0000313" key="11">
    <source>
        <dbReference type="EMBL" id="EDZ65105.1"/>
    </source>
</evidence>
<dbReference type="eggNOG" id="COG2834">
    <property type="taxonomic scope" value="Bacteria"/>
</dbReference>
<dbReference type="InterPro" id="IPR029046">
    <property type="entry name" value="LolA/LolB/LppX"/>
</dbReference>
<dbReference type="PANTHER" id="PTHR35869">
    <property type="entry name" value="OUTER-MEMBRANE LIPOPROTEIN CARRIER PROTEIN"/>
    <property type="match status" value="1"/>
</dbReference>
<comment type="function">
    <text evidence="10">Participates in the translocation of lipoproteins from the inner membrane to the outer membrane. Only forms a complex with a lipoprotein if the residue after the N-terminal Cys is not an aspartate (The Asp acts as a targeting signal to indicate that the lipoprotein should stay in the inner membrane).</text>
</comment>
<comment type="subunit">
    <text evidence="3 10">Monomer.</text>
</comment>
<evidence type="ECO:0000256" key="2">
    <source>
        <dbReference type="ARBA" id="ARBA00007615"/>
    </source>
</evidence>
<dbReference type="PANTHER" id="PTHR35869:SF1">
    <property type="entry name" value="OUTER-MEMBRANE LIPOPROTEIN CARRIER PROTEIN"/>
    <property type="match status" value="1"/>
</dbReference>
<evidence type="ECO:0000256" key="3">
    <source>
        <dbReference type="ARBA" id="ARBA00011245"/>
    </source>
</evidence>
<evidence type="ECO:0000256" key="1">
    <source>
        <dbReference type="ARBA" id="ARBA00004418"/>
    </source>
</evidence>
<dbReference type="GO" id="GO:0042953">
    <property type="term" value="P:lipoprotein transport"/>
    <property type="evidence" value="ECO:0007669"/>
    <property type="project" value="InterPro"/>
</dbReference>
<dbReference type="HOGENOM" id="CLU_087560_0_0_4"/>
<dbReference type="Proteomes" id="UP000004188">
    <property type="component" value="Unassembled WGS sequence"/>
</dbReference>
<sequence>MLLFYLNINLLWAAPADELSSLLNKTIAFSGQFSQSVYDNKSQLIEEANGEVVFKKPHFFKWIYQAPHQNQIIGDGETVYIYDPDLSQVIMSKFSQSKNNNPANIFFLNNIEEYFKVTKILIEDEIWYRCESKSKDIDYQSIEISFNEDKIHGMRVVDSLQNKIIINFLNILQNRNIDEASFLFNVPDNVEVIRN</sequence>
<evidence type="ECO:0000313" key="12">
    <source>
        <dbReference type="Proteomes" id="UP000004188"/>
    </source>
</evidence>
<accession>B6BUC4</accession>
<gene>
    <name evidence="10 11" type="primary">lolA</name>
    <name evidence="11" type="ORF">KB13_1237</name>
</gene>
<proteinExistence type="inferred from homology"/>
<dbReference type="GO" id="GO:0030288">
    <property type="term" value="C:outer membrane-bounded periplasmic space"/>
    <property type="evidence" value="ECO:0007669"/>
    <property type="project" value="TreeGrafter"/>
</dbReference>
<keyword evidence="8 10" id="KW-0653">Protein transport</keyword>
<comment type="subcellular location">
    <subcellularLocation>
        <location evidence="1 10">Periplasm</location>
    </subcellularLocation>
</comment>
<evidence type="ECO:0000256" key="10">
    <source>
        <dbReference type="HAMAP-Rule" id="MF_00240"/>
    </source>
</evidence>